<proteinExistence type="predicted"/>
<dbReference type="STRING" id="1884261.A0A5C3QVH9"/>
<feature type="region of interest" description="Disordered" evidence="1">
    <location>
        <begin position="278"/>
        <end position="305"/>
    </location>
</feature>
<sequence length="305" mass="33952">MVHSSIPFTASIPSSNHNNSSLSLLQTTSLEVCNFVYGDTNLSSDSLTRYYEPNAVNIEPNFINTDALCPCSYENPLITATTRSVITDIFQLSQHLRQIDVKTPAQTLAMFLTLFCLHTPRFLRKKTQRDPMFTAIQVWTELDDVSESESFDGHRKCIVEHTLNVLLLPSLHADLGRPYASSDSLISATSQFHTSSIPTLRIPGTGASIPSPLHLRLRVITRLMFNEQGKITRHRDFWDVKDLLGLVPGVSLAQWIGTRLAGTGLSYLLRCWQTASSRQQEEDDSHTQSSASDYAAPVDTDAEPV</sequence>
<evidence type="ECO:0000313" key="3">
    <source>
        <dbReference type="Proteomes" id="UP000305067"/>
    </source>
</evidence>
<evidence type="ECO:0008006" key="4">
    <source>
        <dbReference type="Google" id="ProtNLM"/>
    </source>
</evidence>
<accession>A0A5C3QVH9</accession>
<keyword evidence="3" id="KW-1185">Reference proteome</keyword>
<name>A0A5C3QVH9_9AGAR</name>
<organism evidence="2 3">
    <name type="scientific">Pterulicium gracile</name>
    <dbReference type="NCBI Taxonomy" id="1884261"/>
    <lineage>
        <taxon>Eukaryota</taxon>
        <taxon>Fungi</taxon>
        <taxon>Dikarya</taxon>
        <taxon>Basidiomycota</taxon>
        <taxon>Agaricomycotina</taxon>
        <taxon>Agaricomycetes</taxon>
        <taxon>Agaricomycetidae</taxon>
        <taxon>Agaricales</taxon>
        <taxon>Pleurotineae</taxon>
        <taxon>Pterulaceae</taxon>
        <taxon>Pterulicium</taxon>
    </lineage>
</organism>
<protein>
    <recommendedName>
        <fullName evidence="4">SnoaL-like domain-containing protein</fullName>
    </recommendedName>
</protein>
<dbReference type="OrthoDB" id="9995831at2759"/>
<reference evidence="2 3" key="1">
    <citation type="journal article" date="2019" name="Nat. Ecol. Evol.">
        <title>Megaphylogeny resolves global patterns of mushroom evolution.</title>
        <authorList>
            <person name="Varga T."/>
            <person name="Krizsan K."/>
            <person name="Foldi C."/>
            <person name="Dima B."/>
            <person name="Sanchez-Garcia M."/>
            <person name="Sanchez-Ramirez S."/>
            <person name="Szollosi G.J."/>
            <person name="Szarkandi J.G."/>
            <person name="Papp V."/>
            <person name="Albert L."/>
            <person name="Andreopoulos W."/>
            <person name="Angelini C."/>
            <person name="Antonin V."/>
            <person name="Barry K.W."/>
            <person name="Bougher N.L."/>
            <person name="Buchanan P."/>
            <person name="Buyck B."/>
            <person name="Bense V."/>
            <person name="Catcheside P."/>
            <person name="Chovatia M."/>
            <person name="Cooper J."/>
            <person name="Damon W."/>
            <person name="Desjardin D."/>
            <person name="Finy P."/>
            <person name="Geml J."/>
            <person name="Haridas S."/>
            <person name="Hughes K."/>
            <person name="Justo A."/>
            <person name="Karasinski D."/>
            <person name="Kautmanova I."/>
            <person name="Kiss B."/>
            <person name="Kocsube S."/>
            <person name="Kotiranta H."/>
            <person name="LaButti K.M."/>
            <person name="Lechner B.E."/>
            <person name="Liimatainen K."/>
            <person name="Lipzen A."/>
            <person name="Lukacs Z."/>
            <person name="Mihaltcheva S."/>
            <person name="Morgado L.N."/>
            <person name="Niskanen T."/>
            <person name="Noordeloos M.E."/>
            <person name="Ohm R.A."/>
            <person name="Ortiz-Santana B."/>
            <person name="Ovrebo C."/>
            <person name="Racz N."/>
            <person name="Riley R."/>
            <person name="Savchenko A."/>
            <person name="Shiryaev A."/>
            <person name="Soop K."/>
            <person name="Spirin V."/>
            <person name="Szebenyi C."/>
            <person name="Tomsovsky M."/>
            <person name="Tulloss R.E."/>
            <person name="Uehling J."/>
            <person name="Grigoriev I.V."/>
            <person name="Vagvolgyi C."/>
            <person name="Papp T."/>
            <person name="Martin F.M."/>
            <person name="Miettinen O."/>
            <person name="Hibbett D.S."/>
            <person name="Nagy L.G."/>
        </authorList>
    </citation>
    <scope>NUCLEOTIDE SEQUENCE [LARGE SCALE GENOMIC DNA]</scope>
    <source>
        <strain evidence="2 3">CBS 309.79</strain>
    </source>
</reference>
<evidence type="ECO:0000256" key="1">
    <source>
        <dbReference type="SAM" id="MobiDB-lite"/>
    </source>
</evidence>
<gene>
    <name evidence="2" type="ORF">BDV98DRAFT_630803</name>
</gene>
<dbReference type="Proteomes" id="UP000305067">
    <property type="component" value="Unassembled WGS sequence"/>
</dbReference>
<dbReference type="EMBL" id="ML178816">
    <property type="protein sequence ID" value="TFL05985.1"/>
    <property type="molecule type" value="Genomic_DNA"/>
</dbReference>
<dbReference type="AlphaFoldDB" id="A0A5C3QVH9"/>
<evidence type="ECO:0000313" key="2">
    <source>
        <dbReference type="EMBL" id="TFL05985.1"/>
    </source>
</evidence>